<dbReference type="InterPro" id="IPR036770">
    <property type="entry name" value="Ankyrin_rpt-contain_sf"/>
</dbReference>
<proteinExistence type="predicted"/>
<evidence type="ECO:0000256" key="3">
    <source>
        <dbReference type="SAM" id="Coils"/>
    </source>
</evidence>
<dbReference type="GO" id="GO:0005634">
    <property type="term" value="C:nucleus"/>
    <property type="evidence" value="ECO:0007669"/>
    <property type="project" value="TreeGrafter"/>
</dbReference>
<dbReference type="Gene3D" id="1.25.40.20">
    <property type="entry name" value="Ankyrin repeat-containing domain"/>
    <property type="match status" value="1"/>
</dbReference>
<evidence type="ECO:0000256" key="1">
    <source>
        <dbReference type="ARBA" id="ARBA00022737"/>
    </source>
</evidence>
<dbReference type="SUPFAM" id="SSF48403">
    <property type="entry name" value="Ankyrin repeat"/>
    <property type="match status" value="1"/>
</dbReference>
<dbReference type="PANTHER" id="PTHR24124:SF14">
    <property type="entry name" value="CHROMOSOME UNDETERMINED SCAFFOLD_25, WHOLE GENOME SHOTGUN SEQUENCE"/>
    <property type="match status" value="1"/>
</dbReference>
<keyword evidence="1" id="KW-0677">Repeat</keyword>
<accession>A0A6C0CC69</accession>
<dbReference type="Pfam" id="PF12796">
    <property type="entry name" value="Ank_2"/>
    <property type="match status" value="1"/>
</dbReference>
<dbReference type="EMBL" id="MN739367">
    <property type="protein sequence ID" value="QHT01265.1"/>
    <property type="molecule type" value="Genomic_DNA"/>
</dbReference>
<feature type="coiled-coil region" evidence="3">
    <location>
        <begin position="296"/>
        <end position="358"/>
    </location>
</feature>
<dbReference type="InterPro" id="IPR002110">
    <property type="entry name" value="Ankyrin_rpt"/>
</dbReference>
<dbReference type="GO" id="GO:0010468">
    <property type="term" value="P:regulation of gene expression"/>
    <property type="evidence" value="ECO:0007669"/>
    <property type="project" value="TreeGrafter"/>
</dbReference>
<keyword evidence="3" id="KW-0175">Coiled coil</keyword>
<reference evidence="4" key="1">
    <citation type="journal article" date="2020" name="Nature">
        <title>Giant virus diversity and host interactions through global metagenomics.</title>
        <authorList>
            <person name="Schulz F."/>
            <person name="Roux S."/>
            <person name="Paez-Espino D."/>
            <person name="Jungbluth S."/>
            <person name="Walsh D.A."/>
            <person name="Denef V.J."/>
            <person name="McMahon K.D."/>
            <person name="Konstantinidis K.T."/>
            <person name="Eloe-Fadrosh E.A."/>
            <person name="Kyrpides N.C."/>
            <person name="Woyke T."/>
        </authorList>
    </citation>
    <scope>NUCLEOTIDE SEQUENCE</scope>
    <source>
        <strain evidence="4">GVMAG-M-3300020192-26</strain>
    </source>
</reference>
<organism evidence="4">
    <name type="scientific">viral metagenome</name>
    <dbReference type="NCBI Taxonomy" id="1070528"/>
    <lineage>
        <taxon>unclassified sequences</taxon>
        <taxon>metagenomes</taxon>
        <taxon>organismal metagenomes</taxon>
    </lineage>
</organism>
<dbReference type="PANTHER" id="PTHR24124">
    <property type="entry name" value="ANKYRIN REPEAT FAMILY A"/>
    <property type="match status" value="1"/>
</dbReference>
<evidence type="ECO:0000256" key="2">
    <source>
        <dbReference type="ARBA" id="ARBA00023043"/>
    </source>
</evidence>
<dbReference type="AlphaFoldDB" id="A0A6C0CC69"/>
<dbReference type="SMART" id="SM00248">
    <property type="entry name" value="ANK"/>
    <property type="match status" value="3"/>
</dbReference>
<sequence length="436" mass="49810">MKDQIENIEFHLDAYLSDLHSQACKYEQTALILFDKAVACKPRNIKELFDFITDPNADIWAHSTKCVTYPKPLNVYMIGNGNGNADELVKEIMSAKQNEKMASYHKQLLMCTVRKDLNGIKALIKYGGDDFNINHQGEFGLTALHIAVANKSGTKMINYLIEHSSLEMKDDFGQTALYYAVRTMRFEIVDMLLQRMNSQQVNILDNRNMSPLCFLFDQVQCEKMDDEFLKIENALVKSGAKYIALRPFVDAFDKKFAEHFVTTKSKIHDSIEQELKIVATENVSLRNDIIDIVIENDNLKKMVEDLHKNIDDIVDTHQKQITEMTKSQLSINDCMKTISIQEEMIKNLTDKINKLQANAIVSVGRSAEYYAYPFVDNRAIFGANNGYASDRGMQNVGYGLMKRGMEDVGYDRMSENRFKKPMTEFICHLSGSGKKN</sequence>
<protein>
    <submittedName>
        <fullName evidence="4">Uncharacterized protein</fullName>
    </submittedName>
</protein>
<name>A0A6C0CC69_9ZZZZ</name>
<evidence type="ECO:0000313" key="4">
    <source>
        <dbReference type="EMBL" id="QHT01265.1"/>
    </source>
</evidence>
<keyword evidence="2" id="KW-0040">ANK repeat</keyword>